<dbReference type="InterPro" id="IPR006768">
    <property type="entry name" value="Cwf19-like_C_dom-1"/>
</dbReference>
<feature type="domain" description="Cwf19-like protein C-terminal" evidence="2">
    <location>
        <begin position="512"/>
        <end position="564"/>
    </location>
</feature>
<dbReference type="Pfam" id="PF04677">
    <property type="entry name" value="CwfJ_C_1"/>
    <property type="match status" value="1"/>
</dbReference>
<dbReference type="GO" id="GO:0000398">
    <property type="term" value="P:mRNA splicing, via spliceosome"/>
    <property type="evidence" value="ECO:0007669"/>
    <property type="project" value="TreeGrafter"/>
</dbReference>
<dbReference type="CDD" id="cd07380">
    <property type="entry name" value="MPP_CWF19_N"/>
    <property type="match status" value="1"/>
</dbReference>
<dbReference type="Gene3D" id="3.30.428.10">
    <property type="entry name" value="HIT-like"/>
    <property type="match status" value="1"/>
</dbReference>
<accession>A0A4S2MHZ6</accession>
<feature type="compositionally biased region" description="Basic and acidic residues" evidence="1">
    <location>
        <begin position="470"/>
        <end position="499"/>
    </location>
</feature>
<gene>
    <name evidence="4" type="ORF">EX30DRAFT_324740</name>
</gene>
<name>A0A4S2MHZ6_9PEZI</name>
<evidence type="ECO:0008006" key="6">
    <source>
        <dbReference type="Google" id="ProtNLM"/>
    </source>
</evidence>
<feature type="compositionally biased region" description="Basic residues" evidence="1">
    <location>
        <begin position="296"/>
        <end position="308"/>
    </location>
</feature>
<protein>
    <recommendedName>
        <fullName evidence="6">CwfJ domain-containing protein</fullName>
    </recommendedName>
</protein>
<dbReference type="Proteomes" id="UP000298138">
    <property type="component" value="Unassembled WGS sequence"/>
</dbReference>
<evidence type="ECO:0000259" key="3">
    <source>
        <dbReference type="Pfam" id="PF04677"/>
    </source>
</evidence>
<feature type="domain" description="Cwf19-like C-terminal" evidence="3">
    <location>
        <begin position="313"/>
        <end position="440"/>
    </location>
</feature>
<dbReference type="InterPro" id="IPR006767">
    <property type="entry name" value="Cwf19-like_C_dom-2"/>
</dbReference>
<dbReference type="GO" id="GO:0071014">
    <property type="term" value="C:post-mRNA release spliceosomal complex"/>
    <property type="evidence" value="ECO:0007669"/>
    <property type="project" value="TreeGrafter"/>
</dbReference>
<organism evidence="4 5">
    <name type="scientific">Ascodesmis nigricans</name>
    <dbReference type="NCBI Taxonomy" id="341454"/>
    <lineage>
        <taxon>Eukaryota</taxon>
        <taxon>Fungi</taxon>
        <taxon>Dikarya</taxon>
        <taxon>Ascomycota</taxon>
        <taxon>Pezizomycotina</taxon>
        <taxon>Pezizomycetes</taxon>
        <taxon>Pezizales</taxon>
        <taxon>Ascodesmidaceae</taxon>
        <taxon>Ascodesmis</taxon>
    </lineage>
</organism>
<dbReference type="FunCoup" id="A0A4S2MHZ6">
    <property type="interactions" value="1113"/>
</dbReference>
<dbReference type="InParanoid" id="A0A4S2MHZ6"/>
<dbReference type="EMBL" id="ML220180">
    <property type="protein sequence ID" value="TGZ76393.1"/>
    <property type="molecule type" value="Genomic_DNA"/>
</dbReference>
<dbReference type="AlphaFoldDB" id="A0A4S2MHZ6"/>
<feature type="region of interest" description="Disordered" evidence="1">
    <location>
        <begin position="468"/>
        <end position="503"/>
    </location>
</feature>
<evidence type="ECO:0000256" key="1">
    <source>
        <dbReference type="SAM" id="MobiDB-lite"/>
    </source>
</evidence>
<dbReference type="PANTHER" id="PTHR12072:SF4">
    <property type="entry name" value="CWF19-LIKE PROTEIN 1"/>
    <property type="match status" value="1"/>
</dbReference>
<feature type="region of interest" description="Disordered" evidence="1">
    <location>
        <begin position="246"/>
        <end position="312"/>
    </location>
</feature>
<keyword evidence="5" id="KW-1185">Reference proteome</keyword>
<dbReference type="STRING" id="341454.A0A4S2MHZ6"/>
<dbReference type="InterPro" id="IPR040194">
    <property type="entry name" value="Cwf19-like"/>
</dbReference>
<dbReference type="GO" id="GO:0061632">
    <property type="term" value="F:RNA lariat debranching enzyme activator activity"/>
    <property type="evidence" value="ECO:0007669"/>
    <property type="project" value="TreeGrafter"/>
</dbReference>
<proteinExistence type="predicted"/>
<dbReference type="SUPFAM" id="SSF54197">
    <property type="entry name" value="HIT-like"/>
    <property type="match status" value="1"/>
</dbReference>
<reference evidence="4 5" key="1">
    <citation type="submission" date="2019-04" db="EMBL/GenBank/DDBJ databases">
        <title>Comparative genomics and transcriptomics to analyze fruiting body development in filamentous ascomycetes.</title>
        <authorList>
            <consortium name="DOE Joint Genome Institute"/>
            <person name="Lutkenhaus R."/>
            <person name="Traeger S."/>
            <person name="Breuer J."/>
            <person name="Kuo A."/>
            <person name="Lipzen A."/>
            <person name="Pangilinan J."/>
            <person name="Dilworth D."/>
            <person name="Sandor L."/>
            <person name="Poggeler S."/>
            <person name="Barry K."/>
            <person name="Grigoriev I.V."/>
            <person name="Nowrousian M."/>
        </authorList>
    </citation>
    <scope>NUCLEOTIDE SEQUENCE [LARGE SCALE GENOMIC DNA]</scope>
    <source>
        <strain evidence="4 5">CBS 389.68</strain>
    </source>
</reference>
<evidence type="ECO:0000259" key="2">
    <source>
        <dbReference type="Pfam" id="PF04676"/>
    </source>
</evidence>
<evidence type="ECO:0000313" key="4">
    <source>
        <dbReference type="EMBL" id="TGZ76393.1"/>
    </source>
</evidence>
<evidence type="ECO:0000313" key="5">
    <source>
        <dbReference type="Proteomes" id="UP000298138"/>
    </source>
</evidence>
<dbReference type="OrthoDB" id="444325at2759"/>
<sequence length="568" mass="62597">MASKVLVVGAPQSDLASLFTKLAALHSKQSFALCLLLGDLLPAETTDDDATVRALLAGEITIPLPTYFTLGAAELPPSIAKKLTENDNELCTNLFFLGKRGVLTTSEGIRIVALGGKHDPNLVGSSTSTPETSFLPFYSGSDAAGLRGANHADLLVTYEWPEGIQTKSSVTLPDGFNPPSSPQIAELVKALRPRYHFTFGDSTFYEREPYRNETRSNDAPNQTRTTRFLSIASFGNPTKSKSLYAFTLNPHDTSPTIPPNATPHPFTSLNPKKRPNLPPTDGGGTFFWGNPSIPHNQHHGKRPKRHTEKRPPPGPAQCFFCLSNPNLEKHLIVSIGTDAYLTTAKGPLTSPATNPAALPFSAHILIIPLAHTPTLDMLDSEDRESTVKEMRRYRDAIVRMLEERGCGAVVWEVRKHEGVHAHWQLVPVRKEKLRMVEEAFAKAKAGWVEENEIAEGEDAFTYWVAGGDRSNSDRGQRDPELTDPSKSDETKKDASKSEPKLIPGRSLRIPPGEYFDLQFGRRVLSTLLDASPETMNWRDCVLAPEEEAKDAESFKSAFKGWDFTMVEE</sequence>
<dbReference type="InterPro" id="IPR036265">
    <property type="entry name" value="HIT-like_sf"/>
</dbReference>
<dbReference type="Pfam" id="PF04676">
    <property type="entry name" value="CwfJ_C_2"/>
    <property type="match status" value="1"/>
</dbReference>
<dbReference type="PANTHER" id="PTHR12072">
    <property type="entry name" value="CWF19, CELL CYCLE CONTROL PROTEIN"/>
    <property type="match status" value="1"/>
</dbReference>